<name>A0A1T5KH19_9MICO</name>
<dbReference type="RefSeq" id="WP_079728279.1">
    <property type="nucleotide sequence ID" value="NZ_FUZP01000002.1"/>
</dbReference>
<dbReference type="EMBL" id="FUZP01000002">
    <property type="protein sequence ID" value="SKC63007.1"/>
    <property type="molecule type" value="Genomic_DNA"/>
</dbReference>
<protein>
    <submittedName>
        <fullName evidence="2">Uncharacterized protein</fullName>
    </submittedName>
</protein>
<dbReference type="STRING" id="123320.SAMN06309945_2227"/>
<feature type="compositionally biased region" description="Low complexity" evidence="1">
    <location>
        <begin position="76"/>
        <end position="85"/>
    </location>
</feature>
<evidence type="ECO:0000256" key="1">
    <source>
        <dbReference type="SAM" id="MobiDB-lite"/>
    </source>
</evidence>
<proteinExistence type="predicted"/>
<evidence type="ECO:0000313" key="2">
    <source>
        <dbReference type="EMBL" id="SKC63007.1"/>
    </source>
</evidence>
<evidence type="ECO:0000313" key="3">
    <source>
        <dbReference type="Proteomes" id="UP000190857"/>
    </source>
</evidence>
<gene>
    <name evidence="2" type="ORF">SAMN06309945_2227</name>
</gene>
<reference evidence="2 3" key="1">
    <citation type="submission" date="2017-02" db="EMBL/GenBank/DDBJ databases">
        <authorList>
            <person name="Peterson S.W."/>
        </authorList>
    </citation>
    <scope>NUCLEOTIDE SEQUENCE [LARGE SCALE GENOMIC DNA]</scope>
    <source>
        <strain evidence="2 3">VKM Ac-2059</strain>
    </source>
</reference>
<keyword evidence="3" id="KW-1185">Reference proteome</keyword>
<feature type="compositionally biased region" description="Basic and acidic residues" evidence="1">
    <location>
        <begin position="32"/>
        <end position="54"/>
    </location>
</feature>
<organism evidence="2 3">
    <name type="scientific">Okibacterium fritillariae</name>
    <dbReference type="NCBI Taxonomy" id="123320"/>
    <lineage>
        <taxon>Bacteria</taxon>
        <taxon>Bacillati</taxon>
        <taxon>Actinomycetota</taxon>
        <taxon>Actinomycetes</taxon>
        <taxon>Micrococcales</taxon>
        <taxon>Microbacteriaceae</taxon>
        <taxon>Okibacterium</taxon>
    </lineage>
</organism>
<accession>A0A1T5KH19</accession>
<feature type="region of interest" description="Disordered" evidence="1">
    <location>
        <begin position="32"/>
        <end position="101"/>
    </location>
</feature>
<sequence length="101" mass="10868">MTSSFLLLAGLGVLALTASAYTIVDLLRDGYRRRATLDGPEPDRTMPRSPERSPESLSDSAVGRPRFPARDKVARKTSTSSAAKAAARRTARASHHAMEGE</sequence>
<dbReference type="Proteomes" id="UP000190857">
    <property type="component" value="Unassembled WGS sequence"/>
</dbReference>
<dbReference type="AlphaFoldDB" id="A0A1T5KH19"/>
<feature type="compositionally biased region" description="Basic residues" evidence="1">
    <location>
        <begin position="86"/>
        <end position="95"/>
    </location>
</feature>